<accession>A0A164WSZ3</accession>
<evidence type="ECO:0000259" key="7">
    <source>
        <dbReference type="Pfam" id="PF18137"/>
    </source>
</evidence>
<reference evidence="9" key="2">
    <citation type="submission" date="2022-03" db="EMBL/GenBank/DDBJ databases">
        <title>Draft title - Genomic analysis of global carrot germplasm unveils the trajectory of domestication and the origin of high carotenoid orange carrot.</title>
        <authorList>
            <person name="Iorizzo M."/>
            <person name="Ellison S."/>
            <person name="Senalik D."/>
            <person name="Macko-Podgorni A."/>
            <person name="Grzebelus D."/>
            <person name="Bostan H."/>
            <person name="Rolling W."/>
            <person name="Curaba J."/>
            <person name="Simon P."/>
        </authorList>
    </citation>
    <scope>NUCLEOTIDE SEQUENCE</scope>
    <source>
        <tissue evidence="9">Leaf</tissue>
    </source>
</reference>
<comment type="subcellular location">
    <subcellularLocation>
        <location evidence="1">Nucleus</location>
    </subcellularLocation>
</comment>
<dbReference type="InterPro" id="IPR040855">
    <property type="entry name" value="ORC_WH_C"/>
</dbReference>
<dbReference type="EMBL" id="CP093348">
    <property type="protein sequence ID" value="WOH06542.1"/>
    <property type="molecule type" value="Genomic_DNA"/>
</dbReference>
<dbReference type="OMA" id="YCLMEHY"/>
<dbReference type="EMBL" id="LNRQ01000006">
    <property type="protein sequence ID" value="KZM92204.1"/>
    <property type="molecule type" value="Genomic_DNA"/>
</dbReference>
<dbReference type="GO" id="GO:0005664">
    <property type="term" value="C:nuclear origin of replication recognition complex"/>
    <property type="evidence" value="ECO:0007669"/>
    <property type="project" value="InterPro"/>
</dbReference>
<evidence type="ECO:0000259" key="6">
    <source>
        <dbReference type="Pfam" id="PF07034"/>
    </source>
</evidence>
<dbReference type="GO" id="GO:0031261">
    <property type="term" value="C:DNA replication preinitiation complex"/>
    <property type="evidence" value="ECO:0007669"/>
    <property type="project" value="TreeGrafter"/>
</dbReference>
<dbReference type="InterPro" id="IPR045667">
    <property type="entry name" value="ORC3_N"/>
</dbReference>
<dbReference type="PANTHER" id="PTHR12748:SF0">
    <property type="entry name" value="ORIGIN RECOGNITION COMPLEX SUBUNIT 3"/>
    <property type="match status" value="1"/>
</dbReference>
<evidence type="ECO:0000256" key="4">
    <source>
        <dbReference type="ARBA" id="ARBA00023125"/>
    </source>
</evidence>
<dbReference type="GO" id="GO:0048527">
    <property type="term" value="P:lateral root development"/>
    <property type="evidence" value="ECO:0007669"/>
    <property type="project" value="EnsemblPlants"/>
</dbReference>
<evidence type="ECO:0000256" key="5">
    <source>
        <dbReference type="ARBA" id="ARBA00023242"/>
    </source>
</evidence>
<keyword evidence="4" id="KW-0238">DNA-binding</keyword>
<dbReference type="GO" id="GO:0006270">
    <property type="term" value="P:DNA replication initiation"/>
    <property type="evidence" value="ECO:0007669"/>
    <property type="project" value="TreeGrafter"/>
</dbReference>
<gene>
    <name evidence="8" type="ORF">DCAR_020431</name>
    <name evidence="9" type="ORF">DCAR_0625970</name>
</gene>
<dbReference type="PANTHER" id="PTHR12748">
    <property type="entry name" value="ORIGIN RECOGNITION COMPLEX SUBUNIT 3"/>
    <property type="match status" value="1"/>
</dbReference>
<keyword evidence="3" id="KW-0235">DNA replication</keyword>
<sequence length="722" mass="81504">MGSIEAEDLQLCQNDENDLQPFFVLHKASNQRIERKSGGKARRRIDLSSSVHDNLDKSDTGEADELEKLRNEAFDCVWSKIKSVIKDALRDINLDVFNEIDRWVHESFDAITSRGKPEFAKVTCSYPIVSDATSKQLFSGLVLTRNMEVVDDLLTFADLGQHLKSHGCHVANLSSSDFSPKNGISGSIRSLLRKFLMVTLDVADISALASWYAEPGNHGNPVVVIIEDLERCCGTVLSDFILMLSEWAVKLPILLILGVATTIDAPRNVLSSNALQCVLPRKFKLRSPSERLDSIIEAVLVRDCSGFNVGQKVATFLRNCFLRQDGTLSSIVRALKMSVIHHFSMEPLSFILKGLLDEDDRQVQFSWKHETLPEAMLSRALDLPSYTKNKLGEPNGEILEQGLLQLRRSQKLWSSVLLCLYEVGKHHKISLLDLYCEALDSELWDTRASDLHSVLDDKLKVPEDIMHMGGSIFQAIRKVRDSSPVALCQLLDSWEALSEGLTEIQEKVKELQCLSKIDDSKNVNRELTNISRRHTSRNYTHTERDAQALNVRAATLIGSMVRDYMQPMECIPFHEILCFKNVDKLQSNITGDPRRRIQADLLESYKFLKCSCCRVNCNTPLPSMHDTSIMYALAQEHGDLINLHDWYQSFKATICLSTKSKQRLKQSPSPKKRKSAVEPQAINGASLQARFCRAVMELQITGLLRMPSKRRPDYVQRVAFGL</sequence>
<keyword evidence="5" id="KW-0539">Nucleus</keyword>
<dbReference type="KEGG" id="dcr:108225333"/>
<dbReference type="AlphaFoldDB" id="A0A164WSZ3"/>
<evidence type="ECO:0000313" key="9">
    <source>
        <dbReference type="EMBL" id="WOH06542.1"/>
    </source>
</evidence>
<dbReference type="STRING" id="79200.A0A164WSZ3"/>
<dbReference type="Gramene" id="KZM92204">
    <property type="protein sequence ID" value="KZM92204"/>
    <property type="gene ID" value="DCAR_020431"/>
</dbReference>
<protein>
    <submittedName>
        <fullName evidence="8">Uncharacterized protein</fullName>
    </submittedName>
</protein>
<dbReference type="Pfam" id="PF18137">
    <property type="entry name" value="WHD_ORC"/>
    <property type="match status" value="1"/>
</dbReference>
<name>A0A164WSZ3_DAUCS</name>
<dbReference type="Pfam" id="PF07034">
    <property type="entry name" value="ORC3_N"/>
    <property type="match status" value="1"/>
</dbReference>
<dbReference type="InterPro" id="IPR020795">
    <property type="entry name" value="ORC3"/>
</dbReference>
<evidence type="ECO:0000256" key="2">
    <source>
        <dbReference type="ARBA" id="ARBA00010977"/>
    </source>
</evidence>
<evidence type="ECO:0000256" key="3">
    <source>
        <dbReference type="ARBA" id="ARBA00022705"/>
    </source>
</evidence>
<dbReference type="CDD" id="cd20704">
    <property type="entry name" value="Orc3"/>
    <property type="match status" value="1"/>
</dbReference>
<dbReference type="GO" id="GO:0005656">
    <property type="term" value="C:nuclear pre-replicative complex"/>
    <property type="evidence" value="ECO:0007669"/>
    <property type="project" value="TreeGrafter"/>
</dbReference>
<dbReference type="Proteomes" id="UP000077755">
    <property type="component" value="Chromosome 6"/>
</dbReference>
<organism evidence="8">
    <name type="scientific">Daucus carota subsp. sativus</name>
    <name type="common">Carrot</name>
    <dbReference type="NCBI Taxonomy" id="79200"/>
    <lineage>
        <taxon>Eukaryota</taxon>
        <taxon>Viridiplantae</taxon>
        <taxon>Streptophyta</taxon>
        <taxon>Embryophyta</taxon>
        <taxon>Tracheophyta</taxon>
        <taxon>Spermatophyta</taxon>
        <taxon>Magnoliopsida</taxon>
        <taxon>eudicotyledons</taxon>
        <taxon>Gunneridae</taxon>
        <taxon>Pentapetalae</taxon>
        <taxon>asterids</taxon>
        <taxon>campanulids</taxon>
        <taxon>Apiales</taxon>
        <taxon>Apiaceae</taxon>
        <taxon>Apioideae</taxon>
        <taxon>Scandiceae</taxon>
        <taxon>Daucinae</taxon>
        <taxon>Daucus</taxon>
        <taxon>Daucus sect. Daucus</taxon>
    </lineage>
</organism>
<evidence type="ECO:0000313" key="8">
    <source>
        <dbReference type="EMBL" id="KZM92204.1"/>
    </source>
</evidence>
<evidence type="ECO:0000256" key="1">
    <source>
        <dbReference type="ARBA" id="ARBA00004123"/>
    </source>
</evidence>
<keyword evidence="10" id="KW-1185">Reference proteome</keyword>
<reference evidence="8" key="1">
    <citation type="journal article" date="2016" name="Nat. Genet.">
        <title>A high-quality carrot genome assembly provides new insights into carotenoid accumulation and asterid genome evolution.</title>
        <authorList>
            <person name="Iorizzo M."/>
            <person name="Ellison S."/>
            <person name="Senalik D."/>
            <person name="Zeng P."/>
            <person name="Satapoomin P."/>
            <person name="Huang J."/>
            <person name="Bowman M."/>
            <person name="Iovene M."/>
            <person name="Sanseverino W."/>
            <person name="Cavagnaro P."/>
            <person name="Yildiz M."/>
            <person name="Macko-Podgorni A."/>
            <person name="Moranska E."/>
            <person name="Grzebelus E."/>
            <person name="Grzebelus D."/>
            <person name="Ashrafi H."/>
            <person name="Zheng Z."/>
            <person name="Cheng S."/>
            <person name="Spooner D."/>
            <person name="Van Deynze A."/>
            <person name="Simon P."/>
        </authorList>
    </citation>
    <scope>NUCLEOTIDE SEQUENCE [LARGE SCALE GENOMIC DNA]</scope>
    <source>
        <tissue evidence="8">Leaf</tissue>
    </source>
</reference>
<feature type="domain" description="Origin recognition complex subunit 3 winged helix C-terminal" evidence="7">
    <location>
        <begin position="594"/>
        <end position="720"/>
    </location>
</feature>
<dbReference type="GO" id="GO:0003688">
    <property type="term" value="F:DNA replication origin binding"/>
    <property type="evidence" value="ECO:0007669"/>
    <property type="project" value="TreeGrafter"/>
</dbReference>
<evidence type="ECO:0000313" key="10">
    <source>
        <dbReference type="Proteomes" id="UP000077755"/>
    </source>
</evidence>
<comment type="similarity">
    <text evidence="2">Belongs to the ORC3 family.</text>
</comment>
<proteinExistence type="inferred from homology"/>
<dbReference type="OrthoDB" id="10265211at2759"/>
<dbReference type="GO" id="GO:0009744">
    <property type="term" value="P:response to sucrose"/>
    <property type="evidence" value="ECO:0007669"/>
    <property type="project" value="EnsemblPlants"/>
</dbReference>
<feature type="domain" description="Origin recognition complex subunit 3 N-terminal" evidence="6">
    <location>
        <begin position="22"/>
        <end position="350"/>
    </location>
</feature>